<evidence type="ECO:0000313" key="3">
    <source>
        <dbReference type="EMBL" id="QDT94757.1"/>
    </source>
</evidence>
<evidence type="ECO:0000256" key="1">
    <source>
        <dbReference type="SAM" id="MobiDB-lite"/>
    </source>
</evidence>
<dbReference type="PANTHER" id="PTHR43685:SF2">
    <property type="entry name" value="GLYCOSYLTRANSFERASE 2-LIKE DOMAIN-CONTAINING PROTEIN"/>
    <property type="match status" value="1"/>
</dbReference>
<feature type="domain" description="Glycosyltransferase 2-like" evidence="2">
    <location>
        <begin position="109"/>
        <end position="257"/>
    </location>
</feature>
<dbReference type="InterPro" id="IPR050834">
    <property type="entry name" value="Glycosyltransf_2"/>
</dbReference>
<dbReference type="Gene3D" id="3.90.550.10">
    <property type="entry name" value="Spore Coat Polysaccharide Biosynthesis Protein SpsA, Chain A"/>
    <property type="match status" value="1"/>
</dbReference>
<feature type="compositionally biased region" description="Polar residues" evidence="1">
    <location>
        <begin position="89"/>
        <end position="100"/>
    </location>
</feature>
<dbReference type="SUPFAM" id="SSF53448">
    <property type="entry name" value="Nucleotide-diphospho-sugar transferases"/>
    <property type="match status" value="2"/>
</dbReference>
<dbReference type="KEGG" id="gaw:V144x_01880"/>
<dbReference type="Proteomes" id="UP000318704">
    <property type="component" value="Chromosome"/>
</dbReference>
<dbReference type="EMBL" id="CP037920">
    <property type="protein sequence ID" value="QDT94757.1"/>
    <property type="molecule type" value="Genomic_DNA"/>
</dbReference>
<dbReference type="PANTHER" id="PTHR43685">
    <property type="entry name" value="GLYCOSYLTRANSFERASE"/>
    <property type="match status" value="1"/>
</dbReference>
<gene>
    <name evidence="3" type="primary">wfgD</name>
    <name evidence="3" type="ORF">V144x_01880</name>
</gene>
<accession>A0A517VP18</accession>
<proteinExistence type="predicted"/>
<evidence type="ECO:0000259" key="2">
    <source>
        <dbReference type="Pfam" id="PF00535"/>
    </source>
</evidence>
<evidence type="ECO:0000313" key="4">
    <source>
        <dbReference type="Proteomes" id="UP000318704"/>
    </source>
</evidence>
<dbReference type="Pfam" id="PF00535">
    <property type="entry name" value="Glycos_transf_2"/>
    <property type="match status" value="1"/>
</dbReference>
<feature type="region of interest" description="Disordered" evidence="1">
    <location>
        <begin position="80"/>
        <end position="100"/>
    </location>
</feature>
<dbReference type="EC" id="2.4.1.305" evidence="3"/>
<organism evidence="3 4">
    <name type="scientific">Gimesia aquarii</name>
    <dbReference type="NCBI Taxonomy" id="2527964"/>
    <lineage>
        <taxon>Bacteria</taxon>
        <taxon>Pseudomonadati</taxon>
        <taxon>Planctomycetota</taxon>
        <taxon>Planctomycetia</taxon>
        <taxon>Planctomycetales</taxon>
        <taxon>Planctomycetaceae</taxon>
        <taxon>Gimesia</taxon>
    </lineage>
</organism>
<keyword evidence="3" id="KW-0328">Glycosyltransferase</keyword>
<dbReference type="AlphaFoldDB" id="A0A517VP18"/>
<dbReference type="InterPro" id="IPR001173">
    <property type="entry name" value="Glyco_trans_2-like"/>
</dbReference>
<dbReference type="CDD" id="cd00761">
    <property type="entry name" value="Glyco_tranf_GTA_type"/>
    <property type="match status" value="1"/>
</dbReference>
<protein>
    <submittedName>
        <fullName evidence="3">UDP-Glc:alpha-D-GlcNAc-diphosphoundecaprenol beta-1,3-glucosyltransferase WfgD</fullName>
        <ecNumber evidence="3">2.4.1.305</ecNumber>
    </submittedName>
</protein>
<keyword evidence="3" id="KW-0808">Transferase</keyword>
<reference evidence="3 4" key="1">
    <citation type="submission" date="2019-03" db="EMBL/GenBank/DDBJ databases">
        <title>Deep-cultivation of Planctomycetes and their phenomic and genomic characterization uncovers novel biology.</title>
        <authorList>
            <person name="Wiegand S."/>
            <person name="Jogler M."/>
            <person name="Boedeker C."/>
            <person name="Pinto D."/>
            <person name="Vollmers J."/>
            <person name="Rivas-Marin E."/>
            <person name="Kohn T."/>
            <person name="Peeters S.H."/>
            <person name="Heuer A."/>
            <person name="Rast P."/>
            <person name="Oberbeckmann S."/>
            <person name="Bunk B."/>
            <person name="Jeske O."/>
            <person name="Meyerdierks A."/>
            <person name="Storesund J.E."/>
            <person name="Kallscheuer N."/>
            <person name="Luecker S."/>
            <person name="Lage O.M."/>
            <person name="Pohl T."/>
            <person name="Merkel B.J."/>
            <person name="Hornburger P."/>
            <person name="Mueller R.-W."/>
            <person name="Bruemmer F."/>
            <person name="Labrenz M."/>
            <person name="Spormann A.M."/>
            <person name="Op den Camp H."/>
            <person name="Overmann J."/>
            <person name="Amann R."/>
            <person name="Jetten M.S.M."/>
            <person name="Mascher T."/>
            <person name="Medema M.H."/>
            <person name="Devos D.P."/>
            <person name="Kaster A.-K."/>
            <person name="Ovreas L."/>
            <person name="Rohde M."/>
            <person name="Galperin M.Y."/>
            <person name="Jogler C."/>
        </authorList>
    </citation>
    <scope>NUCLEOTIDE SEQUENCE [LARGE SCALE GENOMIC DNA]</scope>
    <source>
        <strain evidence="3 4">V144</strain>
    </source>
</reference>
<dbReference type="GO" id="GO:0016757">
    <property type="term" value="F:glycosyltransferase activity"/>
    <property type="evidence" value="ECO:0007669"/>
    <property type="project" value="UniProtKB-KW"/>
</dbReference>
<sequence>MQKQKNDLSHCIKQFKKFDPSEVDLTQFQQRISICNSCQFRSNMHCRKHAGICANLAKKKDYWCEEWNETKPESFIEFPKPQHEKQPVAKSQQNRHPSTSARTVLRVAVVITSHNYGRFLGVCLESVLSQSHQASEIIVVDDSSTDNTKEVTEEFASKGVKYLRVENRSALFSRRDGYKQTESGVVLFVDADDILPSNYIELGMKEFTDQDIGVVYADHQHFGESTRSTNFPEYSQNRLFQGENFVSTCSFVRREALNLCDAWDRTFDESFMPEDYWMFQRISLDGWDFKKSKAVLNYRRHPTQMSQNRVPIDPKEVYYHSHGLEYQTVTLFIPLAGRVWAWERLKMFLDRQNWPHNQIKLILCDTSQDDRFSTMVKYWIGDCNYSDVRHFKLNVGLKGLAEKNRRDREVQLKVKQSICKIYNQLRLMLETPYCWILEDDVLPPDDVLERLMKHFNVDVGAVTAPYQSRFDGKPVVWLEEGIRNIKSIVKAVPPKLDEPQVTEMRGSGFGCLVARSEVIKQHVLALPKTEDDLDPYFFKSMGDQWRRLCDWSCRVAHWEEDQVFLIEESKHETVRSS</sequence>
<dbReference type="InterPro" id="IPR029044">
    <property type="entry name" value="Nucleotide-diphossugar_trans"/>
</dbReference>
<name>A0A517VP18_9PLAN</name>